<reference evidence="2" key="1">
    <citation type="submission" date="2023-12" db="EMBL/GenBank/DDBJ databases">
        <authorList>
            <person name="Brown T."/>
        </authorList>
    </citation>
    <scope>NUCLEOTIDE SEQUENCE</scope>
</reference>
<evidence type="ECO:0000313" key="2">
    <source>
        <dbReference type="EMBL" id="CAK6441612.1"/>
    </source>
</evidence>
<gene>
    <name evidence="2" type="ORF">MPIPNATIZW_LOCUS9918</name>
</gene>
<dbReference type="Pfam" id="PF17734">
    <property type="entry name" value="Spt46"/>
    <property type="match status" value="1"/>
</dbReference>
<name>A0ABN9ZZI0_PIPNA</name>
<accession>A0ABN9ZZI0</accession>
<evidence type="ECO:0008006" key="4">
    <source>
        <dbReference type="Google" id="ProtNLM"/>
    </source>
</evidence>
<feature type="region of interest" description="Disordered" evidence="1">
    <location>
        <begin position="1"/>
        <end position="44"/>
    </location>
</feature>
<evidence type="ECO:0000256" key="1">
    <source>
        <dbReference type="SAM" id="MobiDB-lite"/>
    </source>
</evidence>
<sequence length="130" mass="14875">MEEMTYTTEVHRNDPLSHPSGENLLNDPEPSVDSPAQEKREKAGCRAAPSTLVFYRRVPLRRLLDSGFRCLACCHVFASLEALQQHVEYGVQEGFSCHVFHRAMAPLKYKKLKRKKKKLTKATLSCQEEK</sequence>
<organism evidence="2 3">
    <name type="scientific">Pipistrellus nathusii</name>
    <name type="common">Nathusius' pipistrelle</name>
    <dbReference type="NCBI Taxonomy" id="59473"/>
    <lineage>
        <taxon>Eukaryota</taxon>
        <taxon>Metazoa</taxon>
        <taxon>Chordata</taxon>
        <taxon>Craniata</taxon>
        <taxon>Vertebrata</taxon>
        <taxon>Euteleostomi</taxon>
        <taxon>Mammalia</taxon>
        <taxon>Eutheria</taxon>
        <taxon>Laurasiatheria</taxon>
        <taxon>Chiroptera</taxon>
        <taxon>Yangochiroptera</taxon>
        <taxon>Vespertilionidae</taxon>
        <taxon>Pipistrellus</taxon>
    </lineage>
</organism>
<proteinExistence type="predicted"/>
<keyword evidence="3" id="KW-1185">Reference proteome</keyword>
<evidence type="ECO:0000313" key="3">
    <source>
        <dbReference type="Proteomes" id="UP001314169"/>
    </source>
</evidence>
<protein>
    <recommendedName>
        <fullName evidence="4">Protein FAM170A</fullName>
    </recommendedName>
</protein>
<dbReference type="Proteomes" id="UP001314169">
    <property type="component" value="Chromosome 2"/>
</dbReference>
<dbReference type="InterPro" id="IPR040879">
    <property type="entry name" value="Spt46-like"/>
</dbReference>
<dbReference type="EMBL" id="OY882859">
    <property type="protein sequence ID" value="CAK6441612.1"/>
    <property type="molecule type" value="Genomic_DNA"/>
</dbReference>
<dbReference type="PANTHER" id="PTHR33517">
    <property type="entry name" value="PROTEIN FAM170B-RELATED"/>
    <property type="match status" value="1"/>
</dbReference>
<dbReference type="PANTHER" id="PTHR33517:SF5">
    <property type="entry name" value="FAMILY WITH SEQUENCE SIMILARITY 170 MEMBER A"/>
    <property type="match status" value="1"/>
</dbReference>